<dbReference type="STRING" id="1328760.A0A165FVV6"/>
<dbReference type="AlphaFoldDB" id="A0A165FVV6"/>
<feature type="compositionally biased region" description="Polar residues" evidence="1">
    <location>
        <begin position="55"/>
        <end position="70"/>
    </location>
</feature>
<evidence type="ECO:0000313" key="2">
    <source>
        <dbReference type="EMBL" id="KZF21443.1"/>
    </source>
</evidence>
<organism evidence="2 3">
    <name type="scientific">Xylona heveae (strain CBS 132557 / TC161)</name>
    <dbReference type="NCBI Taxonomy" id="1328760"/>
    <lineage>
        <taxon>Eukaryota</taxon>
        <taxon>Fungi</taxon>
        <taxon>Dikarya</taxon>
        <taxon>Ascomycota</taxon>
        <taxon>Pezizomycotina</taxon>
        <taxon>Xylonomycetes</taxon>
        <taxon>Xylonales</taxon>
        <taxon>Xylonaceae</taxon>
        <taxon>Xylona</taxon>
    </lineage>
</organism>
<reference evidence="2 3" key="1">
    <citation type="journal article" date="2016" name="Fungal Biol.">
        <title>The genome of Xylona heveae provides a window into fungal endophytism.</title>
        <authorList>
            <person name="Gazis R."/>
            <person name="Kuo A."/>
            <person name="Riley R."/>
            <person name="LaButti K."/>
            <person name="Lipzen A."/>
            <person name="Lin J."/>
            <person name="Amirebrahimi M."/>
            <person name="Hesse C.N."/>
            <person name="Spatafora J.W."/>
            <person name="Henrissat B."/>
            <person name="Hainaut M."/>
            <person name="Grigoriev I.V."/>
            <person name="Hibbett D.S."/>
        </authorList>
    </citation>
    <scope>NUCLEOTIDE SEQUENCE [LARGE SCALE GENOMIC DNA]</scope>
    <source>
        <strain evidence="2 3">TC161</strain>
    </source>
</reference>
<dbReference type="RefSeq" id="XP_018186998.1">
    <property type="nucleotide sequence ID" value="XM_018334423.1"/>
</dbReference>
<dbReference type="GeneID" id="28899560"/>
<dbReference type="OrthoDB" id="5407653at2759"/>
<accession>A0A165FVV6</accession>
<protein>
    <submittedName>
        <fullName evidence="2">Uncharacterized protein</fullName>
    </submittedName>
</protein>
<keyword evidence="3" id="KW-1185">Reference proteome</keyword>
<feature type="compositionally biased region" description="Basic and acidic residues" evidence="1">
    <location>
        <begin position="295"/>
        <end position="305"/>
    </location>
</feature>
<sequence>MSHSTSDITAQHFEALHLRIHENVALEDLFPQAADFLPPAEWAVPDGRPKKQHSAQETANGSQTEETLNGTGHRPDYNLFCERVKELQFDNDDAFRSIHRLPPRDESKRQIRPAFFRKFYNSLDLMSQYWDTSLDQYIRDPETAKDEDFMEVDEPRKRAKLMEGIERREGYTYKGRRLGTGRDMPEHFREDAVKTFVEVVAWAMGCQVLMPRLLPRLILQNALIPVRSTAEVFRTPNDRHRARQGCVEGPVMAIQCRPDTGFRIGDGEGIDYDGENLDLIKEVSTMLFIAQERARQDQPEFRPGEGKWWTTTPRWGGPPGGVVTKEDAETNVGARPPQAPQISSKPGDATRKPRIPRTKREKPKDAKIESWKLLRPGMPLWDPKVTYLHIGRDKNDEFDNIYMISSLNHHISILRMRVHPLYLHYIRTGIPHPTSADYPFPAGSALSAAPSPGSPSSASTPWYVLDLQRSKWYDLFSREDRIEAMRGIWGVMAYMMRSSE</sequence>
<gene>
    <name evidence="2" type="ORF">L228DRAFT_262459</name>
</gene>
<dbReference type="InParanoid" id="A0A165FVV6"/>
<feature type="region of interest" description="Disordered" evidence="1">
    <location>
        <begin position="42"/>
        <end position="74"/>
    </location>
</feature>
<evidence type="ECO:0000313" key="3">
    <source>
        <dbReference type="Proteomes" id="UP000076632"/>
    </source>
</evidence>
<dbReference type="Proteomes" id="UP000076632">
    <property type="component" value="Unassembled WGS sequence"/>
</dbReference>
<evidence type="ECO:0000256" key="1">
    <source>
        <dbReference type="SAM" id="MobiDB-lite"/>
    </source>
</evidence>
<feature type="compositionally biased region" description="Low complexity" evidence="1">
    <location>
        <begin position="306"/>
        <end position="315"/>
    </location>
</feature>
<dbReference type="EMBL" id="KV407461">
    <property type="protein sequence ID" value="KZF21443.1"/>
    <property type="molecule type" value="Genomic_DNA"/>
</dbReference>
<dbReference type="OMA" id="CRPETSF"/>
<feature type="compositionally biased region" description="Basic residues" evidence="1">
    <location>
        <begin position="352"/>
        <end position="361"/>
    </location>
</feature>
<name>A0A165FVV6_XYLHT</name>
<feature type="region of interest" description="Disordered" evidence="1">
    <location>
        <begin position="295"/>
        <end position="366"/>
    </location>
</feature>
<proteinExistence type="predicted"/>